<evidence type="ECO:0000256" key="1">
    <source>
        <dbReference type="ARBA" id="ARBA00008324"/>
    </source>
</evidence>
<dbReference type="PANTHER" id="PTHR43240:SF5">
    <property type="entry name" value="1,4-DIHYDROXY-2-NAPHTHOYL-COA THIOESTERASE 1"/>
    <property type="match status" value="1"/>
</dbReference>
<sequence length="167" mass="17354">MGEQTQTQTPPRTGAKIQPEVLSRFADAGVDLESMFAGGHLGNRMGVELIEASSDLVVGTLPVEGNTQPYGLLHGGASAVLAEHLGSIGATLYAGPAKVAVGVELNCTHHRGLRSGIVTGTATPVHRGRTMATYEVVITDDQDRRVCTSRLTCLIRDAAPKGAGASH</sequence>
<evidence type="ECO:0000259" key="3">
    <source>
        <dbReference type="Pfam" id="PF03061"/>
    </source>
</evidence>
<evidence type="ECO:0000313" key="5">
    <source>
        <dbReference type="Proteomes" id="UP000600946"/>
    </source>
</evidence>
<dbReference type="RefSeq" id="WP_161244772.1">
    <property type="nucleotide sequence ID" value="NZ_BMUU01000003.1"/>
</dbReference>
<dbReference type="InterPro" id="IPR006683">
    <property type="entry name" value="Thioestr_dom"/>
</dbReference>
<evidence type="ECO:0000313" key="4">
    <source>
        <dbReference type="EMBL" id="GGY27363.1"/>
    </source>
</evidence>
<dbReference type="InterPro" id="IPR003736">
    <property type="entry name" value="PAAI_dom"/>
</dbReference>
<evidence type="ECO:0000256" key="2">
    <source>
        <dbReference type="ARBA" id="ARBA00022801"/>
    </source>
</evidence>
<dbReference type="GeneID" id="96290105"/>
<organism evidence="4 5">
    <name type="scientific">Streptomyces xanthochromogenes</name>
    <dbReference type="NCBI Taxonomy" id="67384"/>
    <lineage>
        <taxon>Bacteria</taxon>
        <taxon>Bacillati</taxon>
        <taxon>Actinomycetota</taxon>
        <taxon>Actinomycetes</taxon>
        <taxon>Kitasatosporales</taxon>
        <taxon>Streptomycetaceae</taxon>
        <taxon>Streptomyces</taxon>
    </lineage>
</organism>
<dbReference type="EMBL" id="BMUU01000003">
    <property type="protein sequence ID" value="GGY27363.1"/>
    <property type="molecule type" value="Genomic_DNA"/>
</dbReference>
<comment type="caution">
    <text evidence="4">The sequence shown here is derived from an EMBL/GenBank/DDBJ whole genome shotgun (WGS) entry which is preliminary data.</text>
</comment>
<keyword evidence="2" id="KW-0378">Hydrolase</keyword>
<dbReference type="Proteomes" id="UP000600946">
    <property type="component" value="Unassembled WGS sequence"/>
</dbReference>
<name>A0ABQ2ZYX9_9ACTN</name>
<dbReference type="SUPFAM" id="SSF54637">
    <property type="entry name" value="Thioesterase/thiol ester dehydrase-isomerase"/>
    <property type="match status" value="1"/>
</dbReference>
<protein>
    <submittedName>
        <fullName evidence="4">Thioesterase</fullName>
    </submittedName>
</protein>
<dbReference type="NCBIfam" id="TIGR00369">
    <property type="entry name" value="unchar_dom_1"/>
    <property type="match status" value="1"/>
</dbReference>
<dbReference type="Pfam" id="PF03061">
    <property type="entry name" value="4HBT"/>
    <property type="match status" value="1"/>
</dbReference>
<feature type="domain" description="Thioesterase" evidence="3">
    <location>
        <begin position="70"/>
        <end position="147"/>
    </location>
</feature>
<dbReference type="PANTHER" id="PTHR43240">
    <property type="entry name" value="1,4-DIHYDROXY-2-NAPHTHOYL-COA THIOESTERASE 1"/>
    <property type="match status" value="1"/>
</dbReference>
<dbReference type="CDD" id="cd03443">
    <property type="entry name" value="PaaI_thioesterase"/>
    <property type="match status" value="1"/>
</dbReference>
<accession>A0ABQ2ZYX9</accession>
<reference evidence="5" key="1">
    <citation type="journal article" date="2019" name="Int. J. Syst. Evol. Microbiol.">
        <title>The Global Catalogue of Microorganisms (GCM) 10K type strain sequencing project: providing services to taxonomists for standard genome sequencing and annotation.</title>
        <authorList>
            <consortium name="The Broad Institute Genomics Platform"/>
            <consortium name="The Broad Institute Genome Sequencing Center for Infectious Disease"/>
            <person name="Wu L."/>
            <person name="Ma J."/>
        </authorList>
    </citation>
    <scope>NUCLEOTIDE SEQUENCE [LARGE SCALE GENOMIC DNA]</scope>
    <source>
        <strain evidence="5">JCM 4594</strain>
    </source>
</reference>
<proteinExistence type="inferred from homology"/>
<dbReference type="InterPro" id="IPR029069">
    <property type="entry name" value="HotDog_dom_sf"/>
</dbReference>
<gene>
    <name evidence="4" type="ORF">GCM10010326_21150</name>
</gene>
<dbReference type="Gene3D" id="3.10.129.10">
    <property type="entry name" value="Hotdog Thioesterase"/>
    <property type="match status" value="1"/>
</dbReference>
<comment type="similarity">
    <text evidence="1">Belongs to the thioesterase PaaI family.</text>
</comment>
<keyword evidence="5" id="KW-1185">Reference proteome</keyword>